<organism evidence="1 2">
    <name type="scientific">Jimgerdemannia flammicorona</name>
    <dbReference type="NCBI Taxonomy" id="994334"/>
    <lineage>
        <taxon>Eukaryota</taxon>
        <taxon>Fungi</taxon>
        <taxon>Fungi incertae sedis</taxon>
        <taxon>Mucoromycota</taxon>
        <taxon>Mucoromycotina</taxon>
        <taxon>Endogonomycetes</taxon>
        <taxon>Endogonales</taxon>
        <taxon>Endogonaceae</taxon>
        <taxon>Jimgerdemannia</taxon>
    </lineage>
</organism>
<dbReference type="EMBL" id="RBNI01011156">
    <property type="protein sequence ID" value="RUP43372.1"/>
    <property type="molecule type" value="Genomic_DNA"/>
</dbReference>
<gene>
    <name evidence="1" type="ORF">BC936DRAFT_137282</name>
</gene>
<name>A0A433CXQ3_9FUNG</name>
<sequence>MRAHFSLHRVWCRSFGSILQSQRLLNLTRSYILDLTPASKIINEFDSKQWTQLLEDKNIKASCFHHEIETIIGKLFDSAGARVGKLNASSPTVERVEQPSRSFLQRRVFLQRRSVGKDIVVGRTHCWTIPRCLRGIQNPLESNCNETEWLGAYIVPLLEGALKLDGVCRVSWGETSVQASQRRRNHNKDVLTETVEHGHLVDLLCAYEN</sequence>
<reference evidence="1 2" key="1">
    <citation type="journal article" date="2018" name="New Phytol.">
        <title>Phylogenomics of Endogonaceae and evolution of mycorrhizas within Mucoromycota.</title>
        <authorList>
            <person name="Chang Y."/>
            <person name="Desiro A."/>
            <person name="Na H."/>
            <person name="Sandor L."/>
            <person name="Lipzen A."/>
            <person name="Clum A."/>
            <person name="Barry K."/>
            <person name="Grigoriev I.V."/>
            <person name="Martin F.M."/>
            <person name="Stajich J.E."/>
            <person name="Smith M.E."/>
            <person name="Bonito G."/>
            <person name="Spatafora J.W."/>
        </authorList>
    </citation>
    <scope>NUCLEOTIDE SEQUENCE [LARGE SCALE GENOMIC DNA]</scope>
    <source>
        <strain evidence="1 2">GMNB39</strain>
    </source>
</reference>
<keyword evidence="2" id="KW-1185">Reference proteome</keyword>
<proteinExistence type="predicted"/>
<comment type="caution">
    <text evidence="1">The sequence shown here is derived from an EMBL/GenBank/DDBJ whole genome shotgun (WGS) entry which is preliminary data.</text>
</comment>
<accession>A0A433CXQ3</accession>
<protein>
    <submittedName>
        <fullName evidence="1">Uncharacterized protein</fullName>
    </submittedName>
</protein>
<evidence type="ECO:0000313" key="2">
    <source>
        <dbReference type="Proteomes" id="UP000268093"/>
    </source>
</evidence>
<dbReference type="Proteomes" id="UP000268093">
    <property type="component" value="Unassembled WGS sequence"/>
</dbReference>
<dbReference type="AlphaFoldDB" id="A0A433CXQ3"/>
<evidence type="ECO:0000313" key="1">
    <source>
        <dbReference type="EMBL" id="RUP43372.1"/>
    </source>
</evidence>
<feature type="non-terminal residue" evidence="1">
    <location>
        <position position="209"/>
    </location>
</feature>